<protein>
    <recommendedName>
        <fullName evidence="6">Anaerobic nitric oxide reductase transcription regulator NorR</fullName>
    </recommendedName>
</protein>
<dbReference type="PROSITE" id="PS00675">
    <property type="entry name" value="SIGMA54_INTERACT_1"/>
    <property type="match status" value="1"/>
</dbReference>
<dbReference type="Pfam" id="PF00158">
    <property type="entry name" value="Sigma54_activat"/>
    <property type="match status" value="1"/>
</dbReference>
<dbReference type="Gene3D" id="3.30.450.40">
    <property type="match status" value="1"/>
</dbReference>
<feature type="domain" description="Sigma-54 factor interaction" evidence="7">
    <location>
        <begin position="188"/>
        <end position="417"/>
    </location>
</feature>
<evidence type="ECO:0000313" key="9">
    <source>
        <dbReference type="Proteomes" id="UP000381260"/>
    </source>
</evidence>
<dbReference type="GO" id="GO:0005524">
    <property type="term" value="F:ATP binding"/>
    <property type="evidence" value="ECO:0007669"/>
    <property type="project" value="UniProtKB-UniRule"/>
</dbReference>
<proteinExistence type="inferred from homology"/>
<keyword evidence="1 6" id="KW-0547">Nucleotide-binding</keyword>
<comment type="function">
    <text evidence="6">Required for the expression of anaerobic nitric oxide (NO) reductase, acts as a transcriptional activator for at least the norVW operon. Activation also requires sigma-54.</text>
</comment>
<dbReference type="PROSITE" id="PS00676">
    <property type="entry name" value="SIGMA54_INTERACT_2"/>
    <property type="match status" value="1"/>
</dbReference>
<dbReference type="GO" id="GO:0003677">
    <property type="term" value="F:DNA binding"/>
    <property type="evidence" value="ECO:0007669"/>
    <property type="project" value="UniProtKB-KW"/>
</dbReference>
<dbReference type="GO" id="GO:0003700">
    <property type="term" value="F:DNA-binding transcription factor activity"/>
    <property type="evidence" value="ECO:0007669"/>
    <property type="project" value="UniProtKB-UniRule"/>
</dbReference>
<dbReference type="InterPro" id="IPR003018">
    <property type="entry name" value="GAF"/>
</dbReference>
<evidence type="ECO:0000256" key="2">
    <source>
        <dbReference type="ARBA" id="ARBA00022840"/>
    </source>
</evidence>
<evidence type="ECO:0000256" key="3">
    <source>
        <dbReference type="ARBA" id="ARBA00023015"/>
    </source>
</evidence>
<feature type="DNA-binding region" description="H-T-H motif" evidence="6">
    <location>
        <begin position="483"/>
        <end position="502"/>
    </location>
</feature>
<dbReference type="Gene3D" id="3.40.50.300">
    <property type="entry name" value="P-loop containing nucleotide triphosphate hydrolases"/>
    <property type="match status" value="1"/>
</dbReference>
<dbReference type="UniPathway" id="UPA00638"/>
<dbReference type="GO" id="GO:0000160">
    <property type="term" value="P:phosphorelay signal transduction system"/>
    <property type="evidence" value="ECO:0007669"/>
    <property type="project" value="UniProtKB-UniRule"/>
</dbReference>
<evidence type="ECO:0000256" key="1">
    <source>
        <dbReference type="ARBA" id="ARBA00022741"/>
    </source>
</evidence>
<organism evidence="8 9">
    <name type="scientific">Serratia proteamaculans</name>
    <dbReference type="NCBI Taxonomy" id="28151"/>
    <lineage>
        <taxon>Bacteria</taxon>
        <taxon>Pseudomonadati</taxon>
        <taxon>Pseudomonadota</taxon>
        <taxon>Gammaproteobacteria</taxon>
        <taxon>Enterobacterales</taxon>
        <taxon>Yersiniaceae</taxon>
        <taxon>Serratia</taxon>
    </lineage>
</organism>
<dbReference type="SUPFAM" id="SSF55781">
    <property type="entry name" value="GAF domain-like"/>
    <property type="match status" value="1"/>
</dbReference>
<dbReference type="EMBL" id="CP045913">
    <property type="protein sequence ID" value="QGH63107.1"/>
    <property type="molecule type" value="Genomic_DNA"/>
</dbReference>
<dbReference type="AlphaFoldDB" id="A0A5Q2VC45"/>
<evidence type="ECO:0000256" key="6">
    <source>
        <dbReference type="HAMAP-Rule" id="MF_01314"/>
    </source>
</evidence>
<comment type="pathway">
    <text evidence="6">Nitrogen metabolism; nitric oxide reduction.</text>
</comment>
<keyword evidence="2 6" id="KW-0067">ATP-binding</keyword>
<dbReference type="SMART" id="SM00065">
    <property type="entry name" value="GAF"/>
    <property type="match status" value="1"/>
</dbReference>
<dbReference type="Pfam" id="PF01590">
    <property type="entry name" value="GAF"/>
    <property type="match status" value="1"/>
</dbReference>
<dbReference type="Gene3D" id="1.10.8.60">
    <property type="match status" value="1"/>
</dbReference>
<dbReference type="InterPro" id="IPR003593">
    <property type="entry name" value="AAA+_ATPase"/>
</dbReference>
<dbReference type="SUPFAM" id="SSF46689">
    <property type="entry name" value="Homeodomain-like"/>
    <property type="match status" value="1"/>
</dbReference>
<dbReference type="PANTHER" id="PTHR32071:SF35">
    <property type="entry name" value="ANAEROBIC NITRIC OXIDE REDUCTASE TRANSCRIPTION REGULATOR NORR"/>
    <property type="match status" value="1"/>
</dbReference>
<feature type="modified residue" description="4-aspartylphosphate" evidence="6">
    <location>
        <position position="57"/>
    </location>
</feature>
<evidence type="ECO:0000259" key="7">
    <source>
        <dbReference type="PROSITE" id="PS50045"/>
    </source>
</evidence>
<dbReference type="PANTHER" id="PTHR32071">
    <property type="entry name" value="TRANSCRIPTIONAL REGULATORY PROTEIN"/>
    <property type="match status" value="1"/>
</dbReference>
<gene>
    <name evidence="6 8" type="primary">norR</name>
    <name evidence="8" type="ORF">GHV41_20700</name>
</gene>
<sequence>MTLSIQSLASIAIELQSGLTQRDRFQRLINSLRSLLRCDASALLRFEGQQFRPLAIDGLAQDVLGRRFALDAHPRLEAIARAGDVVRFPADSELPDPYDGLIPGHDQLKVHACIGLPLFAEQDLIGALTFDSLDPMQFDRFSDEELRLISALAAGALNNALLVEALERQALSPLASPGGSSPRENDEIIGLSPVMQQLKQEISIVAGSELNVLITGETGVGKELVVRAIHQGSARAANPLVYLNCAALPESVAESELFGHVKGAFTGAIQHRAGKFEMADNGTLFLDEIGELSLSLQAKLLRVIQYGDLQRVGDDRVKRVNVRILAATNRDLKQAAVEGAFRLDLYHRLSVFPLAVPPLRERVSDIALLAGYFCERCRIKLGLMQLTLSVQALSALEQYSWPGNIRELEHSIYRAAILARAEQNSSELQLLPAHFTIKVGALPTRIIDNALPESAIEVSLATLTQHFQRSVIEKTLVECEMNWAATARKLELDSGNLHRLAKRLNIK</sequence>
<dbReference type="InterPro" id="IPR025944">
    <property type="entry name" value="Sigma_54_int_dom_CS"/>
</dbReference>
<evidence type="ECO:0000256" key="4">
    <source>
        <dbReference type="ARBA" id="ARBA00023125"/>
    </source>
</evidence>
<dbReference type="Gene3D" id="1.10.10.60">
    <property type="entry name" value="Homeodomain-like"/>
    <property type="match status" value="1"/>
</dbReference>
<dbReference type="InterPro" id="IPR025943">
    <property type="entry name" value="Sigma_54_int_dom_ATP-bd_2"/>
</dbReference>
<dbReference type="SUPFAM" id="SSF52540">
    <property type="entry name" value="P-loop containing nucleoside triphosphate hydrolases"/>
    <property type="match status" value="1"/>
</dbReference>
<name>A0A5Q2VC45_SERPR</name>
<dbReference type="FunFam" id="3.40.50.300:FF:000006">
    <property type="entry name" value="DNA-binding transcriptional regulator NtrC"/>
    <property type="match status" value="1"/>
</dbReference>
<evidence type="ECO:0000256" key="5">
    <source>
        <dbReference type="ARBA" id="ARBA00023163"/>
    </source>
</evidence>
<dbReference type="CDD" id="cd00009">
    <property type="entry name" value="AAA"/>
    <property type="match status" value="1"/>
</dbReference>
<dbReference type="NCBIfam" id="NF003451">
    <property type="entry name" value="PRK05022.1"/>
    <property type="match status" value="1"/>
</dbReference>
<dbReference type="SMART" id="SM00382">
    <property type="entry name" value="AAA"/>
    <property type="match status" value="1"/>
</dbReference>
<dbReference type="PROSITE" id="PS00688">
    <property type="entry name" value="SIGMA54_INTERACT_3"/>
    <property type="match status" value="1"/>
</dbReference>
<keyword evidence="3 6" id="KW-0805">Transcription regulation</keyword>
<keyword evidence="5 6" id="KW-0804">Transcription</keyword>
<dbReference type="PROSITE" id="PS50045">
    <property type="entry name" value="SIGMA54_INTERACT_4"/>
    <property type="match status" value="1"/>
</dbReference>
<dbReference type="RefSeq" id="WP_153859896.1">
    <property type="nucleotide sequence ID" value="NZ_CP045913.1"/>
</dbReference>
<keyword evidence="4 6" id="KW-0238">DNA-binding</keyword>
<dbReference type="InterPro" id="IPR023944">
    <property type="entry name" value="NorR"/>
</dbReference>
<dbReference type="Proteomes" id="UP000381260">
    <property type="component" value="Chromosome"/>
</dbReference>
<dbReference type="InterPro" id="IPR025662">
    <property type="entry name" value="Sigma_54_int_dom_ATP-bd_1"/>
</dbReference>
<accession>A0A5Q2VC45</accession>
<reference evidence="8 9" key="1">
    <citation type="submission" date="2019-11" db="EMBL/GenBank/DDBJ databases">
        <title>The Phosphoenolpyruvate Phosphotransferase System Regulates Serratia proteamaculans 336X Biofilm Formation and Wheat Roots colonization.</title>
        <authorList>
            <person name="Liu F."/>
        </authorList>
    </citation>
    <scope>NUCLEOTIDE SEQUENCE [LARGE SCALE GENOMIC DNA]</scope>
    <source>
        <strain evidence="8 9">336X</strain>
    </source>
</reference>
<dbReference type="InterPro" id="IPR027417">
    <property type="entry name" value="P-loop_NTPase"/>
</dbReference>
<dbReference type="InterPro" id="IPR029016">
    <property type="entry name" value="GAF-like_dom_sf"/>
</dbReference>
<evidence type="ECO:0000313" key="8">
    <source>
        <dbReference type="EMBL" id="QGH63107.1"/>
    </source>
</evidence>
<dbReference type="Pfam" id="PF25601">
    <property type="entry name" value="AAA_lid_14"/>
    <property type="match status" value="1"/>
</dbReference>
<dbReference type="InterPro" id="IPR002078">
    <property type="entry name" value="Sigma_54_int"/>
</dbReference>
<dbReference type="InterPro" id="IPR058031">
    <property type="entry name" value="AAA_lid_NorR"/>
</dbReference>
<dbReference type="InterPro" id="IPR009057">
    <property type="entry name" value="Homeodomain-like_sf"/>
</dbReference>
<dbReference type="HAMAP" id="MF_01314">
    <property type="entry name" value="NorR"/>
    <property type="match status" value="1"/>
</dbReference>
<keyword evidence="6" id="KW-0597">Phosphoprotein</keyword>